<name>A0A4U0UQK1_9PEZI</name>
<dbReference type="Gene3D" id="3.40.50.1820">
    <property type="entry name" value="alpha/beta hydrolase"/>
    <property type="match status" value="1"/>
</dbReference>
<dbReference type="GO" id="GO:0006508">
    <property type="term" value="P:proteolysis"/>
    <property type="evidence" value="ECO:0007669"/>
    <property type="project" value="InterPro"/>
</dbReference>
<evidence type="ECO:0000313" key="3">
    <source>
        <dbReference type="EMBL" id="TKA38238.1"/>
    </source>
</evidence>
<dbReference type="Pfam" id="PF05577">
    <property type="entry name" value="Peptidase_S28"/>
    <property type="match status" value="1"/>
</dbReference>
<accession>A0A4U0UQK1</accession>
<feature type="region of interest" description="Disordered" evidence="2">
    <location>
        <begin position="414"/>
        <end position="476"/>
    </location>
</feature>
<dbReference type="InterPro" id="IPR023398">
    <property type="entry name" value="TIF_eIF4e-like"/>
</dbReference>
<dbReference type="Pfam" id="PF01652">
    <property type="entry name" value="IF4E"/>
    <property type="match status" value="1"/>
</dbReference>
<dbReference type="GO" id="GO:0016281">
    <property type="term" value="C:eukaryotic translation initiation factor 4F complex"/>
    <property type="evidence" value="ECO:0007669"/>
    <property type="project" value="TreeGrafter"/>
</dbReference>
<keyword evidence="1" id="KW-0694">RNA-binding</keyword>
<dbReference type="SUPFAM" id="SSF55418">
    <property type="entry name" value="eIF4e-like"/>
    <property type="match status" value="1"/>
</dbReference>
<reference evidence="3 4" key="1">
    <citation type="submission" date="2017-03" db="EMBL/GenBank/DDBJ databases">
        <title>Genomes of endolithic fungi from Antarctica.</title>
        <authorList>
            <person name="Coleine C."/>
            <person name="Masonjones S."/>
            <person name="Stajich J.E."/>
        </authorList>
    </citation>
    <scope>NUCLEOTIDE SEQUENCE [LARGE SCALE GENOMIC DNA]</scope>
    <source>
        <strain evidence="3 4">CCFEE 5311</strain>
    </source>
</reference>
<comment type="similarity">
    <text evidence="1">Belongs to the eukaryotic initiation factor 4E family.</text>
</comment>
<comment type="caution">
    <text evidence="3">The sequence shown here is derived from an EMBL/GenBank/DDBJ whole genome shotgun (WGS) entry which is preliminary data.</text>
</comment>
<dbReference type="Proteomes" id="UP000310066">
    <property type="component" value="Unassembled WGS sequence"/>
</dbReference>
<proteinExistence type="inferred from homology"/>
<dbReference type="GO" id="GO:0000340">
    <property type="term" value="F:RNA 7-methylguanosine cap binding"/>
    <property type="evidence" value="ECO:0007669"/>
    <property type="project" value="TreeGrafter"/>
</dbReference>
<feature type="compositionally biased region" description="Low complexity" evidence="2">
    <location>
        <begin position="328"/>
        <end position="340"/>
    </location>
</feature>
<dbReference type="AlphaFoldDB" id="A0A4U0UQK1"/>
<evidence type="ECO:0000256" key="1">
    <source>
        <dbReference type="RuleBase" id="RU004374"/>
    </source>
</evidence>
<dbReference type="OrthoDB" id="1735038at2759"/>
<sequence>MASLCDCVGSINAIVDNIDRIFASGNATAIYQMKAVFGLEALTNNGDFAMTIAFPIGGPMNYPTNTWQELLWGGLGSNDFWEFCTNVTNLNAPENITQVDYALSQYTGGEPWTNLGNYANYIKKYLIPICNGAPINSVLCFGTQNATFYADPTNSGSRSYLYSTCTEAGLYQVARQNGPSLISRQLQVNYTQQWCEWAFPPGQYNTIPSTPDLYQINKYGGYNVSAPRLAHIDGDQDVWLDVCYHSNDAPLRYTPNMAEAVLHPQLLIAGAGHHWDSAGVKNVSAEPQFIRNAHLWEIRIVEDWLKECEARYSDLWGVRHATTPSSSKLSVSVNKSSYSDSPDDRSTSTPSGKRYPSQSAGGYGKSNPFSAPLNTTSVASPTTTGASSAFGLGSGAFASFGSAAKIPKTPGSAFDFAKSGDKKQRQQDTASASSDKDASDKDVQQRRPPARKSLSSIRPSTASSTEPSLGSARDSPQAWPLKHAWVIYYRPPTSKNADYEKSIKPLCRFTTVQEFWTVYTHLRRPSALPTVSDYHFFKEGIRPVWEDDENRRGGKWIMKLKKGVADRYWEDLLLAMIGDQFMEASEEVCGAVVSVRQGEDVFSIWTKNDGGRNVKIRETIKRVLKLPVDTEVAWRSHGDSIGLKAETEKVRAEGRQERGGGEKGRRGTGRSEQQRAVGGGGEEDEEGKS</sequence>
<dbReference type="GO" id="GO:0070008">
    <property type="term" value="F:serine-type exopeptidase activity"/>
    <property type="evidence" value="ECO:0007669"/>
    <property type="project" value="InterPro"/>
</dbReference>
<feature type="region of interest" description="Disordered" evidence="2">
    <location>
        <begin position="644"/>
        <end position="689"/>
    </location>
</feature>
<dbReference type="InterPro" id="IPR019770">
    <property type="entry name" value="TIF_eIF_4E_CS"/>
</dbReference>
<feature type="compositionally biased region" description="Polar residues" evidence="2">
    <location>
        <begin position="453"/>
        <end position="468"/>
    </location>
</feature>
<keyword evidence="1" id="KW-0648">Protein biosynthesis</keyword>
<keyword evidence="1" id="KW-0396">Initiation factor</keyword>
<evidence type="ECO:0000256" key="2">
    <source>
        <dbReference type="SAM" id="MobiDB-lite"/>
    </source>
</evidence>
<dbReference type="PANTHER" id="PTHR11960">
    <property type="entry name" value="EUKARYOTIC TRANSLATION INITIATION FACTOR 4E RELATED"/>
    <property type="match status" value="1"/>
</dbReference>
<protein>
    <submittedName>
        <fullName evidence="3">Uncharacterized protein</fullName>
    </submittedName>
</protein>
<dbReference type="PROSITE" id="PS00813">
    <property type="entry name" value="IF4E"/>
    <property type="match status" value="1"/>
</dbReference>
<dbReference type="PANTHER" id="PTHR11960:SF18">
    <property type="entry name" value="EUKARYOTIC TRANSLATION INITIATION FACTOR 4E HOMOLOGOUS PROTEIN, ISOFORM B"/>
    <property type="match status" value="1"/>
</dbReference>
<gene>
    <name evidence="3" type="ORF">B0A54_09178</name>
</gene>
<organism evidence="3 4">
    <name type="scientific">Friedmanniomyces endolithicus</name>
    <dbReference type="NCBI Taxonomy" id="329885"/>
    <lineage>
        <taxon>Eukaryota</taxon>
        <taxon>Fungi</taxon>
        <taxon>Dikarya</taxon>
        <taxon>Ascomycota</taxon>
        <taxon>Pezizomycotina</taxon>
        <taxon>Dothideomycetes</taxon>
        <taxon>Dothideomycetidae</taxon>
        <taxon>Mycosphaerellales</taxon>
        <taxon>Teratosphaeriaceae</taxon>
        <taxon>Friedmanniomyces</taxon>
    </lineage>
</organism>
<dbReference type="InterPro" id="IPR008758">
    <property type="entry name" value="Peptidase_S28"/>
</dbReference>
<dbReference type="Gene3D" id="3.30.760.10">
    <property type="entry name" value="RNA Cap, Translation Initiation Factor Eif4e"/>
    <property type="match status" value="1"/>
</dbReference>
<dbReference type="EMBL" id="NAJP01000046">
    <property type="protein sequence ID" value="TKA38238.1"/>
    <property type="molecule type" value="Genomic_DNA"/>
</dbReference>
<feature type="region of interest" description="Disordered" evidence="2">
    <location>
        <begin position="328"/>
        <end position="368"/>
    </location>
</feature>
<dbReference type="STRING" id="329885.A0A4U0UQK1"/>
<dbReference type="GO" id="GO:0003743">
    <property type="term" value="F:translation initiation factor activity"/>
    <property type="evidence" value="ECO:0007669"/>
    <property type="project" value="UniProtKB-KW"/>
</dbReference>
<dbReference type="InterPro" id="IPR001040">
    <property type="entry name" value="TIF_eIF_4E"/>
</dbReference>
<feature type="compositionally biased region" description="Basic and acidic residues" evidence="2">
    <location>
        <begin position="434"/>
        <end position="445"/>
    </location>
</feature>
<dbReference type="InterPro" id="IPR029058">
    <property type="entry name" value="AB_hydrolase_fold"/>
</dbReference>
<evidence type="ECO:0000313" key="4">
    <source>
        <dbReference type="Proteomes" id="UP000310066"/>
    </source>
</evidence>
<feature type="compositionally biased region" description="Basic and acidic residues" evidence="2">
    <location>
        <begin position="645"/>
        <end position="665"/>
    </location>
</feature>
<dbReference type="FunFam" id="3.30.760.10:FF:000015">
    <property type="entry name" value="Translation initiation factor eIF4E3, putative"/>
    <property type="match status" value="1"/>
</dbReference>